<keyword evidence="1" id="KW-0812">Transmembrane</keyword>
<dbReference type="PANTHER" id="PTHR21398:SF11">
    <property type="entry name" value="HDC15381-RELATED"/>
    <property type="match status" value="1"/>
</dbReference>
<keyword evidence="1" id="KW-0472">Membrane</keyword>
<keyword evidence="3" id="KW-1185">Reference proteome</keyword>
<feature type="transmembrane region" description="Helical" evidence="1">
    <location>
        <begin position="12"/>
        <end position="31"/>
    </location>
</feature>
<gene>
    <name evidence="2" type="ORF">FF38_03981</name>
</gene>
<evidence type="ECO:0000313" key="3">
    <source>
        <dbReference type="Proteomes" id="UP000037069"/>
    </source>
</evidence>
<evidence type="ECO:0000313" key="2">
    <source>
        <dbReference type="EMBL" id="KNC21779.1"/>
    </source>
</evidence>
<dbReference type="Pfam" id="PF07841">
    <property type="entry name" value="DM4_12"/>
    <property type="match status" value="1"/>
</dbReference>
<dbReference type="PANTHER" id="PTHR21398">
    <property type="entry name" value="AGAP007094-PA"/>
    <property type="match status" value="1"/>
</dbReference>
<dbReference type="OrthoDB" id="8186940at2759"/>
<dbReference type="Proteomes" id="UP000037069">
    <property type="component" value="Unassembled WGS sequence"/>
</dbReference>
<dbReference type="InterPro" id="IPR006631">
    <property type="entry name" value="DM4_12"/>
</dbReference>
<keyword evidence="1" id="KW-1133">Transmembrane helix</keyword>
<name>A0A0L0BRC8_LUCCU</name>
<protein>
    <submittedName>
        <fullName evidence="2">Uncharacterized protein</fullName>
    </submittedName>
</protein>
<sequence>MPSKMKLIQLDHCKAIAMISVLFGLLIYYEYHIFFKTIPNDYLYKLSNQTENFENITISNNENNATASKRIKRFLIFQGGGVVKLVFGTSYPIIMADKTRSLGYFYNFQMQYPPPTIPVYWWSFYNTTTFAARRNARKRSTKMLLSYDKSRSLIYDFIETILQRFGDFSGECLLKIICEVARAPLSEDMYASKEGSMQIHITPNYETGVLDDYGRNIYHKLINLIFT</sequence>
<reference evidence="2 3" key="1">
    <citation type="journal article" date="2015" name="Nat. Commun.">
        <title>Lucilia cuprina genome unlocks parasitic fly biology to underpin future interventions.</title>
        <authorList>
            <person name="Anstead C.A."/>
            <person name="Korhonen P.K."/>
            <person name="Young N.D."/>
            <person name="Hall R.S."/>
            <person name="Jex A.R."/>
            <person name="Murali S.C."/>
            <person name="Hughes D.S."/>
            <person name="Lee S.F."/>
            <person name="Perry T."/>
            <person name="Stroehlein A.J."/>
            <person name="Ansell B.R."/>
            <person name="Breugelmans B."/>
            <person name="Hofmann A."/>
            <person name="Qu J."/>
            <person name="Dugan S."/>
            <person name="Lee S.L."/>
            <person name="Chao H."/>
            <person name="Dinh H."/>
            <person name="Han Y."/>
            <person name="Doddapaneni H.V."/>
            <person name="Worley K.C."/>
            <person name="Muzny D.M."/>
            <person name="Ioannidis P."/>
            <person name="Waterhouse R.M."/>
            <person name="Zdobnov E.M."/>
            <person name="James P.J."/>
            <person name="Bagnall N.H."/>
            <person name="Kotze A.C."/>
            <person name="Gibbs R.A."/>
            <person name="Richards S."/>
            <person name="Batterham P."/>
            <person name="Gasser R.B."/>
        </authorList>
    </citation>
    <scope>NUCLEOTIDE SEQUENCE [LARGE SCALE GENOMIC DNA]</scope>
    <source>
        <strain evidence="2 3">LS</strain>
        <tissue evidence="2">Full body</tissue>
    </source>
</reference>
<dbReference type="AlphaFoldDB" id="A0A0L0BRC8"/>
<proteinExistence type="predicted"/>
<dbReference type="EMBL" id="JRES01001582">
    <property type="protein sequence ID" value="KNC21779.1"/>
    <property type="molecule type" value="Genomic_DNA"/>
</dbReference>
<evidence type="ECO:0000256" key="1">
    <source>
        <dbReference type="SAM" id="Phobius"/>
    </source>
</evidence>
<comment type="caution">
    <text evidence="2">The sequence shown here is derived from an EMBL/GenBank/DDBJ whole genome shotgun (WGS) entry which is preliminary data.</text>
</comment>
<accession>A0A0L0BRC8</accession>
<organism evidence="2 3">
    <name type="scientific">Lucilia cuprina</name>
    <name type="common">Green bottle fly</name>
    <name type="synonym">Australian sheep blowfly</name>
    <dbReference type="NCBI Taxonomy" id="7375"/>
    <lineage>
        <taxon>Eukaryota</taxon>
        <taxon>Metazoa</taxon>
        <taxon>Ecdysozoa</taxon>
        <taxon>Arthropoda</taxon>
        <taxon>Hexapoda</taxon>
        <taxon>Insecta</taxon>
        <taxon>Pterygota</taxon>
        <taxon>Neoptera</taxon>
        <taxon>Endopterygota</taxon>
        <taxon>Diptera</taxon>
        <taxon>Brachycera</taxon>
        <taxon>Muscomorpha</taxon>
        <taxon>Oestroidea</taxon>
        <taxon>Calliphoridae</taxon>
        <taxon>Luciliinae</taxon>
        <taxon>Lucilia</taxon>
    </lineage>
</organism>